<dbReference type="eggNOG" id="COG3203">
    <property type="taxonomic scope" value="Bacteria"/>
</dbReference>
<dbReference type="STRING" id="398767.Glov_2394"/>
<feature type="chain" id="PRO_5002787536" evidence="3">
    <location>
        <begin position="24"/>
        <end position="444"/>
    </location>
</feature>
<proteinExistence type="predicted"/>
<evidence type="ECO:0000256" key="1">
    <source>
        <dbReference type="SAM" id="Coils"/>
    </source>
</evidence>
<dbReference type="OrthoDB" id="974738at2"/>
<evidence type="ECO:0000256" key="2">
    <source>
        <dbReference type="SAM" id="MobiDB-lite"/>
    </source>
</evidence>
<keyword evidence="5" id="KW-1185">Reference proteome</keyword>
<accession>B3E5C3</accession>
<evidence type="ECO:0000313" key="5">
    <source>
        <dbReference type="Proteomes" id="UP000002420"/>
    </source>
</evidence>
<dbReference type="AlphaFoldDB" id="B3E5C3"/>
<evidence type="ECO:0000256" key="3">
    <source>
        <dbReference type="SAM" id="SignalP"/>
    </source>
</evidence>
<dbReference type="KEGG" id="glo:Glov_2394"/>
<organism evidence="4 5">
    <name type="scientific">Trichlorobacter lovleyi (strain ATCC BAA-1151 / DSM 17278 / SZ)</name>
    <name type="common">Geobacter lovleyi</name>
    <dbReference type="NCBI Taxonomy" id="398767"/>
    <lineage>
        <taxon>Bacteria</taxon>
        <taxon>Pseudomonadati</taxon>
        <taxon>Thermodesulfobacteriota</taxon>
        <taxon>Desulfuromonadia</taxon>
        <taxon>Geobacterales</taxon>
        <taxon>Geobacteraceae</taxon>
        <taxon>Trichlorobacter</taxon>
    </lineage>
</organism>
<feature type="region of interest" description="Disordered" evidence="2">
    <location>
        <begin position="77"/>
        <end position="102"/>
    </location>
</feature>
<keyword evidence="1" id="KW-0175">Coiled coil</keyword>
<dbReference type="HOGENOM" id="CLU_037013_1_0_7"/>
<protein>
    <submittedName>
        <fullName evidence="4">Porin-like protein</fullName>
    </submittedName>
</protein>
<dbReference type="EMBL" id="CP001089">
    <property type="protein sequence ID" value="ACD96110.1"/>
    <property type="molecule type" value="Genomic_DNA"/>
</dbReference>
<dbReference type="InterPro" id="IPR023614">
    <property type="entry name" value="Porin_dom_sf"/>
</dbReference>
<feature type="coiled-coil region" evidence="1">
    <location>
        <begin position="34"/>
        <end position="75"/>
    </location>
</feature>
<evidence type="ECO:0000313" key="4">
    <source>
        <dbReference type="EMBL" id="ACD96110.1"/>
    </source>
</evidence>
<feature type="compositionally biased region" description="Low complexity" evidence="2">
    <location>
        <begin position="77"/>
        <end position="88"/>
    </location>
</feature>
<reference evidence="4 5" key="1">
    <citation type="submission" date="2008-05" db="EMBL/GenBank/DDBJ databases">
        <title>Complete sequence of chromosome of Geobacter lovleyi SZ.</title>
        <authorList>
            <consortium name="US DOE Joint Genome Institute"/>
            <person name="Lucas S."/>
            <person name="Copeland A."/>
            <person name="Lapidus A."/>
            <person name="Glavina del Rio T."/>
            <person name="Dalin E."/>
            <person name="Tice H."/>
            <person name="Bruce D."/>
            <person name="Goodwin L."/>
            <person name="Pitluck S."/>
            <person name="Chertkov O."/>
            <person name="Meincke L."/>
            <person name="Brettin T."/>
            <person name="Detter J.C."/>
            <person name="Han C."/>
            <person name="Tapia R."/>
            <person name="Kuske C.R."/>
            <person name="Schmutz J."/>
            <person name="Larimer F."/>
            <person name="Land M."/>
            <person name="Hauser L."/>
            <person name="Kyrpides N."/>
            <person name="Mikhailova N."/>
            <person name="Sung Y."/>
            <person name="Fletcher K.E."/>
            <person name="Ritalahti K.M."/>
            <person name="Loeffler F.E."/>
            <person name="Richardson P."/>
        </authorList>
    </citation>
    <scope>NUCLEOTIDE SEQUENCE [LARGE SCALE GENOMIC DNA]</scope>
    <source>
        <strain evidence="5">ATCC BAA-1151 / DSM 17278 / SZ</strain>
    </source>
</reference>
<feature type="signal peptide" evidence="3">
    <location>
        <begin position="1"/>
        <end position="23"/>
    </location>
</feature>
<name>B3E5C3_TRIL1</name>
<dbReference type="Gene3D" id="2.40.160.10">
    <property type="entry name" value="Porin"/>
    <property type="match status" value="1"/>
</dbReference>
<keyword evidence="3" id="KW-0732">Signal</keyword>
<gene>
    <name evidence="4" type="ordered locus">Glov_2394</name>
</gene>
<sequence length="444" mass="47767">MNRNLFTNLSTIALLAVAPYNSAAQPVALDPLLLQQMQETIRQQQQQLQQQAEQIKAQAEVLQRLQQQISTLQQAAVPAPKTVQTTPQVTPPAPQAPPITSGNNKIRLALSGQINRAVVVANDGYNSTLYHVDNTVSNSRFRLVGTAGVNNDLILGTRLEVAVSPDRSSAVSQKDKTSGDLFDQRWVEISFTSKTFGKLSIGKGDTASNTTAEVDLSRTDVVQYASIADMGGGFLFRSKNGTQSFIPNGTSSLKVSDAFSSFDGLSRQSRLRYDSPHLYGFSLAGSLVSNQRSDLALFWGGQGYGFKGAGAFAVSNPKLASGGLLYDGSFSLLHSTSGLNLTLSGAMQEYNLRKNATNLYAKLGWLASLTSLGYTAFGVDYTRSEHQAQNGDKGYSVGAAVVQTFEKIATELYLQYRIFSLDRAGGTTPVADINIGTFGARVKF</sequence>
<dbReference type="RefSeq" id="WP_012470443.1">
    <property type="nucleotide sequence ID" value="NC_010814.1"/>
</dbReference>
<dbReference type="Proteomes" id="UP000002420">
    <property type="component" value="Chromosome"/>
</dbReference>
<dbReference type="SUPFAM" id="SSF56935">
    <property type="entry name" value="Porins"/>
    <property type="match status" value="1"/>
</dbReference>